<organism evidence="2">
    <name type="scientific">Rosellinia necatrix</name>
    <name type="common">White root-rot fungus</name>
    <dbReference type="NCBI Taxonomy" id="77044"/>
    <lineage>
        <taxon>Eukaryota</taxon>
        <taxon>Fungi</taxon>
        <taxon>Dikarya</taxon>
        <taxon>Ascomycota</taxon>
        <taxon>Pezizomycotina</taxon>
        <taxon>Sordariomycetes</taxon>
        <taxon>Xylariomycetidae</taxon>
        <taxon>Xylariales</taxon>
        <taxon>Xylariaceae</taxon>
        <taxon>Rosellinia</taxon>
    </lineage>
</organism>
<dbReference type="Proteomes" id="UP000054516">
    <property type="component" value="Unassembled WGS sequence"/>
</dbReference>
<feature type="region of interest" description="Disordered" evidence="1">
    <location>
        <begin position="123"/>
        <end position="211"/>
    </location>
</feature>
<proteinExistence type="predicted"/>
<dbReference type="EMBL" id="DF977473">
    <property type="protein sequence ID" value="GAP87754.2"/>
    <property type="molecule type" value="Genomic_DNA"/>
</dbReference>
<gene>
    <name evidence="2" type="ORF">SAMD00023353_2800920</name>
</gene>
<feature type="compositionally biased region" description="Basic residues" evidence="1">
    <location>
        <begin position="169"/>
        <end position="180"/>
    </location>
</feature>
<accession>A0A1W2THY3</accession>
<name>A0A1W2THY3_ROSNE</name>
<feature type="region of interest" description="Disordered" evidence="1">
    <location>
        <begin position="1"/>
        <end position="25"/>
    </location>
</feature>
<reference evidence="2" key="1">
    <citation type="submission" date="2016-03" db="EMBL/GenBank/DDBJ databases">
        <title>Draft genome sequence of Rosellinia necatrix.</title>
        <authorList>
            <person name="Kanematsu S."/>
        </authorList>
    </citation>
    <scope>NUCLEOTIDE SEQUENCE [LARGE SCALE GENOMIC DNA]</scope>
    <source>
        <strain evidence="2">W97</strain>
    </source>
</reference>
<dbReference type="AlphaFoldDB" id="A0A1W2THY3"/>
<keyword evidence="3" id="KW-1185">Reference proteome</keyword>
<protein>
    <submittedName>
        <fullName evidence="2">Uncharacterized protein</fullName>
    </submittedName>
</protein>
<sequence length="312" mass="34416">MSGHNSVEDPGGYDNIPLPEGVSSIPRPPPLRQYSFVEQSYTLSHLNSLAYLNLEYRLEIQPSLTEKHYGSRATPVVDSDRKIPGLDRRARRQRLGIGPYYNHPQAIVATIATTNGSTEITSETASAISGPLTTPAEGEPQSRRAHVTDGRQWRYRSSAGRLVVDGRGRQRQRLRRRRRPQAPLYSPMRPSPLNQEIRDDDGGGGGDDEGHVREAMERYRTAGQVARRVQEIVFGIRDIGFTPSTPGSSPRPIPDHGGGGGSPSRCWSEGGQDDLNVVAAADDDDDGHWYADDDDDGTAAVWDPFWPRSQSH</sequence>
<feature type="region of interest" description="Disordered" evidence="1">
    <location>
        <begin position="239"/>
        <end position="312"/>
    </location>
</feature>
<evidence type="ECO:0000313" key="2">
    <source>
        <dbReference type="EMBL" id="GAP87754.2"/>
    </source>
</evidence>
<feature type="compositionally biased region" description="Acidic residues" evidence="1">
    <location>
        <begin position="281"/>
        <end position="297"/>
    </location>
</feature>
<feature type="compositionally biased region" description="Basic and acidic residues" evidence="1">
    <location>
        <begin position="140"/>
        <end position="152"/>
    </location>
</feature>
<evidence type="ECO:0000313" key="3">
    <source>
        <dbReference type="Proteomes" id="UP000054516"/>
    </source>
</evidence>
<evidence type="ECO:0000256" key="1">
    <source>
        <dbReference type="SAM" id="MobiDB-lite"/>
    </source>
</evidence>